<evidence type="ECO:0000313" key="1">
    <source>
        <dbReference type="EMBL" id="MED6115817.1"/>
    </source>
</evidence>
<dbReference type="Proteomes" id="UP001341840">
    <property type="component" value="Unassembled WGS sequence"/>
</dbReference>
<sequence>MTRAFHNPESSGAWVMDWMLIGSDFTCIITEYSMVDENKARACMAVYLVRSPFNRFRRISARSVGELAEKKLTLT</sequence>
<evidence type="ECO:0000313" key="2">
    <source>
        <dbReference type="Proteomes" id="UP001341840"/>
    </source>
</evidence>
<comment type="caution">
    <text evidence="1">The sequence shown here is derived from an EMBL/GenBank/DDBJ whole genome shotgun (WGS) entry which is preliminary data.</text>
</comment>
<reference evidence="1 2" key="1">
    <citation type="journal article" date="2023" name="Plants (Basel)">
        <title>Bridging the Gap: Combining Genomics and Transcriptomics Approaches to Understand Stylosanthes scabra, an Orphan Legume from the Brazilian Caatinga.</title>
        <authorList>
            <person name="Ferreira-Neto J.R.C."/>
            <person name="da Silva M.D."/>
            <person name="Binneck E."/>
            <person name="de Melo N.F."/>
            <person name="da Silva R.H."/>
            <person name="de Melo A.L.T.M."/>
            <person name="Pandolfi V."/>
            <person name="Bustamante F.O."/>
            <person name="Brasileiro-Vidal A.C."/>
            <person name="Benko-Iseppon A.M."/>
        </authorList>
    </citation>
    <scope>NUCLEOTIDE SEQUENCE [LARGE SCALE GENOMIC DNA]</scope>
    <source>
        <tissue evidence="1">Leaves</tissue>
    </source>
</reference>
<keyword evidence="2" id="KW-1185">Reference proteome</keyword>
<protein>
    <submittedName>
        <fullName evidence="1">Uncharacterized protein</fullName>
    </submittedName>
</protein>
<proteinExistence type="predicted"/>
<name>A0ABU6QUV5_9FABA</name>
<gene>
    <name evidence="1" type="ORF">PIB30_094354</name>
</gene>
<accession>A0ABU6QUV5</accession>
<organism evidence="1 2">
    <name type="scientific">Stylosanthes scabra</name>
    <dbReference type="NCBI Taxonomy" id="79078"/>
    <lineage>
        <taxon>Eukaryota</taxon>
        <taxon>Viridiplantae</taxon>
        <taxon>Streptophyta</taxon>
        <taxon>Embryophyta</taxon>
        <taxon>Tracheophyta</taxon>
        <taxon>Spermatophyta</taxon>
        <taxon>Magnoliopsida</taxon>
        <taxon>eudicotyledons</taxon>
        <taxon>Gunneridae</taxon>
        <taxon>Pentapetalae</taxon>
        <taxon>rosids</taxon>
        <taxon>fabids</taxon>
        <taxon>Fabales</taxon>
        <taxon>Fabaceae</taxon>
        <taxon>Papilionoideae</taxon>
        <taxon>50 kb inversion clade</taxon>
        <taxon>dalbergioids sensu lato</taxon>
        <taxon>Dalbergieae</taxon>
        <taxon>Pterocarpus clade</taxon>
        <taxon>Stylosanthes</taxon>
    </lineage>
</organism>
<dbReference type="EMBL" id="JASCZI010002078">
    <property type="protein sequence ID" value="MED6115817.1"/>
    <property type="molecule type" value="Genomic_DNA"/>
</dbReference>